<dbReference type="Gene3D" id="3.30.2420.10">
    <property type="entry name" value="TonB"/>
    <property type="match status" value="1"/>
</dbReference>
<feature type="transmembrane region" description="Helical" evidence="6">
    <location>
        <begin position="37"/>
        <end position="57"/>
    </location>
</feature>
<feature type="domain" description="TonB C-terminal" evidence="7">
    <location>
        <begin position="229"/>
        <end position="302"/>
    </location>
</feature>
<dbReference type="GO" id="GO:0016020">
    <property type="term" value="C:membrane"/>
    <property type="evidence" value="ECO:0007669"/>
    <property type="project" value="UniProtKB-SubCell"/>
</dbReference>
<dbReference type="GO" id="GO:0055085">
    <property type="term" value="P:transmembrane transport"/>
    <property type="evidence" value="ECO:0007669"/>
    <property type="project" value="InterPro"/>
</dbReference>
<dbReference type="AlphaFoldDB" id="A0A9D5QDG0"/>
<proteinExistence type="predicted"/>
<organism evidence="8 9">
    <name type="scientific">candidate division WOR-3 bacterium</name>
    <dbReference type="NCBI Taxonomy" id="2052148"/>
    <lineage>
        <taxon>Bacteria</taxon>
        <taxon>Bacteria division WOR-3</taxon>
    </lineage>
</organism>
<sequence length="304" mass="33182">MKVTSIALNPKKWVTSLSLALRNSGKAFLDFFKSSRLWIAIGASLFVHAAVLLVGFLPQDTSAEPVDPGIIIGVPDDPSYPPSVPKEPTRTTKTPGPFTAPTNHGEIVDRPEITTAEIDPEVFKLTGLDPKDYIIVGDKNKSLDEILSTPPIDIESRAIKNPGRVFKTIDDFDIGVYSPPGTRDIPVVEEKPVKPNPAASDPVSATPAESGFILQGDLTRGDIISAPLPTYPEQFKSKGLSNVVISVKFTVNSEGRVTPTTILRRSSGYSSWDSDVQKVLKRWKFKPSEASKREGIITFRFILK</sequence>
<dbReference type="SUPFAM" id="SSF74653">
    <property type="entry name" value="TolA/TonB C-terminal domain"/>
    <property type="match status" value="1"/>
</dbReference>
<keyword evidence="4 6" id="KW-0472">Membrane</keyword>
<dbReference type="EMBL" id="WJKJ01000244">
    <property type="protein sequence ID" value="MBD3365021.1"/>
    <property type="molecule type" value="Genomic_DNA"/>
</dbReference>
<dbReference type="NCBIfam" id="TIGR01352">
    <property type="entry name" value="tonB_Cterm"/>
    <property type="match status" value="1"/>
</dbReference>
<protein>
    <submittedName>
        <fullName evidence="8">TonB family protein</fullName>
    </submittedName>
</protein>
<name>A0A9D5QDG0_UNCW3</name>
<gene>
    <name evidence="8" type="ORF">GF359_07380</name>
</gene>
<evidence type="ECO:0000259" key="7">
    <source>
        <dbReference type="Pfam" id="PF03544"/>
    </source>
</evidence>
<keyword evidence="3 6" id="KW-1133">Transmembrane helix</keyword>
<evidence type="ECO:0000256" key="6">
    <source>
        <dbReference type="SAM" id="Phobius"/>
    </source>
</evidence>
<dbReference type="InterPro" id="IPR037682">
    <property type="entry name" value="TonB_C"/>
</dbReference>
<dbReference type="Pfam" id="PF03544">
    <property type="entry name" value="TonB_C"/>
    <property type="match status" value="1"/>
</dbReference>
<reference evidence="8" key="1">
    <citation type="submission" date="2019-11" db="EMBL/GenBank/DDBJ databases">
        <title>Microbial mats filling the niche in hypersaline microbial mats.</title>
        <authorList>
            <person name="Wong H.L."/>
            <person name="Macleod F.I."/>
            <person name="White R.A. III"/>
            <person name="Burns B.P."/>
        </authorList>
    </citation>
    <scope>NUCLEOTIDE SEQUENCE</scope>
    <source>
        <strain evidence="8">Bin_327</strain>
    </source>
</reference>
<accession>A0A9D5QDG0</accession>
<evidence type="ECO:0000256" key="1">
    <source>
        <dbReference type="ARBA" id="ARBA00004167"/>
    </source>
</evidence>
<dbReference type="Proteomes" id="UP000630660">
    <property type="component" value="Unassembled WGS sequence"/>
</dbReference>
<evidence type="ECO:0000256" key="5">
    <source>
        <dbReference type="SAM" id="MobiDB-lite"/>
    </source>
</evidence>
<feature type="region of interest" description="Disordered" evidence="5">
    <location>
        <begin position="77"/>
        <end position="105"/>
    </location>
</feature>
<evidence type="ECO:0000256" key="4">
    <source>
        <dbReference type="ARBA" id="ARBA00023136"/>
    </source>
</evidence>
<dbReference type="InterPro" id="IPR006260">
    <property type="entry name" value="TonB/TolA_C"/>
</dbReference>
<keyword evidence="2 6" id="KW-0812">Transmembrane</keyword>
<evidence type="ECO:0000313" key="9">
    <source>
        <dbReference type="Proteomes" id="UP000630660"/>
    </source>
</evidence>
<feature type="region of interest" description="Disordered" evidence="5">
    <location>
        <begin position="183"/>
        <end position="207"/>
    </location>
</feature>
<evidence type="ECO:0000256" key="3">
    <source>
        <dbReference type="ARBA" id="ARBA00022989"/>
    </source>
</evidence>
<comment type="caution">
    <text evidence="8">The sequence shown here is derived from an EMBL/GenBank/DDBJ whole genome shotgun (WGS) entry which is preliminary data.</text>
</comment>
<comment type="subcellular location">
    <subcellularLocation>
        <location evidence="1">Membrane</location>
        <topology evidence="1">Single-pass membrane protein</topology>
    </subcellularLocation>
</comment>
<evidence type="ECO:0000313" key="8">
    <source>
        <dbReference type="EMBL" id="MBD3365021.1"/>
    </source>
</evidence>
<evidence type="ECO:0000256" key="2">
    <source>
        <dbReference type="ARBA" id="ARBA00022692"/>
    </source>
</evidence>